<gene>
    <name evidence="2" type="ORF">ACFQL7_24620</name>
</gene>
<accession>A0ABD5YYM6</accession>
<evidence type="ECO:0000313" key="2">
    <source>
        <dbReference type="EMBL" id="MFC7192676.1"/>
    </source>
</evidence>
<evidence type="ECO:0008006" key="4">
    <source>
        <dbReference type="Google" id="ProtNLM"/>
    </source>
</evidence>
<dbReference type="AlphaFoldDB" id="A0ABD5YYM6"/>
<keyword evidence="3" id="KW-1185">Reference proteome</keyword>
<evidence type="ECO:0000256" key="1">
    <source>
        <dbReference type="SAM" id="Phobius"/>
    </source>
</evidence>
<protein>
    <recommendedName>
        <fullName evidence="4">DUF3592 domain-containing protein</fullName>
    </recommendedName>
</protein>
<organism evidence="2 3">
    <name type="scientific">Halocatena marina</name>
    <dbReference type="NCBI Taxonomy" id="2934937"/>
    <lineage>
        <taxon>Archaea</taxon>
        <taxon>Methanobacteriati</taxon>
        <taxon>Methanobacteriota</taxon>
        <taxon>Stenosarchaea group</taxon>
        <taxon>Halobacteria</taxon>
        <taxon>Halobacteriales</taxon>
        <taxon>Natronomonadaceae</taxon>
        <taxon>Halocatena</taxon>
    </lineage>
</organism>
<keyword evidence="1" id="KW-0812">Transmembrane</keyword>
<reference evidence="2 3" key="1">
    <citation type="journal article" date="2019" name="Int. J. Syst. Evol. Microbiol.">
        <title>The Global Catalogue of Microorganisms (GCM) 10K type strain sequencing project: providing services to taxonomists for standard genome sequencing and annotation.</title>
        <authorList>
            <consortium name="The Broad Institute Genomics Platform"/>
            <consortium name="The Broad Institute Genome Sequencing Center for Infectious Disease"/>
            <person name="Wu L."/>
            <person name="Ma J."/>
        </authorList>
    </citation>
    <scope>NUCLEOTIDE SEQUENCE [LARGE SCALE GENOMIC DNA]</scope>
    <source>
        <strain evidence="2 3">RDMS1</strain>
    </source>
</reference>
<proteinExistence type="predicted"/>
<keyword evidence="1" id="KW-1133">Transmembrane helix</keyword>
<name>A0ABD5YYM6_9EURY</name>
<keyword evidence="1" id="KW-0472">Membrane</keyword>
<dbReference type="EMBL" id="JBHTAX010000005">
    <property type="protein sequence ID" value="MFC7192676.1"/>
    <property type="molecule type" value="Genomic_DNA"/>
</dbReference>
<dbReference type="RefSeq" id="WP_390206796.1">
    <property type="nucleotide sequence ID" value="NZ_JBHTAX010000005.1"/>
</dbReference>
<feature type="transmembrane region" description="Helical" evidence="1">
    <location>
        <begin position="26"/>
        <end position="50"/>
    </location>
</feature>
<comment type="caution">
    <text evidence="2">The sequence shown here is derived from an EMBL/GenBank/DDBJ whole genome shotgun (WGS) entry which is preliminary data.</text>
</comment>
<dbReference type="Proteomes" id="UP001596417">
    <property type="component" value="Unassembled WGS sequence"/>
</dbReference>
<evidence type="ECO:0000313" key="3">
    <source>
        <dbReference type="Proteomes" id="UP001596417"/>
    </source>
</evidence>
<sequence>MFMFVFIPIVWTPSSLVIDHWLFPTAVGKLFLVFLGLPLLVMVGITRLAIALPTGITTASRIPVDTVDHVTFEEHRFGPTQITIHYENDGDMKNRQLRLPWPSQTAEEFEASRRVFEVHGIDTDRT</sequence>